<dbReference type="InterPro" id="IPR003399">
    <property type="entry name" value="Mce/MlaD"/>
</dbReference>
<dbReference type="Proteomes" id="UP001206639">
    <property type="component" value="Unassembled WGS sequence"/>
</dbReference>
<evidence type="ECO:0000313" key="4">
    <source>
        <dbReference type="EMBL" id="MCT7660738.1"/>
    </source>
</evidence>
<dbReference type="InterPro" id="IPR024516">
    <property type="entry name" value="Mce_C"/>
</dbReference>
<evidence type="ECO:0000256" key="1">
    <source>
        <dbReference type="SAM" id="Phobius"/>
    </source>
</evidence>
<protein>
    <submittedName>
        <fullName evidence="4">MCE family protein</fullName>
    </submittedName>
</protein>
<dbReference type="Pfam" id="PF02470">
    <property type="entry name" value="MlaD"/>
    <property type="match status" value="1"/>
</dbReference>
<feature type="domain" description="Mammalian cell entry C-terminal" evidence="3">
    <location>
        <begin position="119"/>
        <end position="333"/>
    </location>
</feature>
<comment type="caution">
    <text evidence="4">The sequence shown here is derived from an EMBL/GenBank/DDBJ whole genome shotgun (WGS) entry which is preliminary data.</text>
</comment>
<feature type="transmembrane region" description="Helical" evidence="1">
    <location>
        <begin position="12"/>
        <end position="33"/>
    </location>
</feature>
<sequence>MGSSVRAAAIRFAIFTLVSILGMFGLFIVFAQLRFQPENTYHALFTSVSGLRAGNFVRIAGVEVGKVENIEIKSDSTAFVSFSADNSVALSQGTRAVIRYDDLVGGRFLSLEEAVGNIEPLRPGQTIPLDRTQPALDLDALIGGFRPLFRALDPKQVNDLSAQLIDALEGQGGNIDSLLAQTAALTTTLANRDELIGQVITNLTTVIGTVDARRGQVSASIDSLSQLISSLTERKTDIAESINRGNAAASTIADLLDQSRPPLQKVVREADRSAGIAVADHEYLDDLLATLPDAYQALARQGLYGDFFSFYLCEILFKVNGKGGQPVYVKVTGQPSGRCAPK</sequence>
<evidence type="ECO:0000259" key="2">
    <source>
        <dbReference type="Pfam" id="PF02470"/>
    </source>
</evidence>
<name>A0ABT2MEQ1_9MYCO</name>
<dbReference type="NCBIfam" id="TIGR00996">
    <property type="entry name" value="Mtu_fam_mce"/>
    <property type="match status" value="1"/>
</dbReference>
<evidence type="ECO:0000259" key="3">
    <source>
        <dbReference type="Pfam" id="PF11887"/>
    </source>
</evidence>
<dbReference type="Pfam" id="PF11887">
    <property type="entry name" value="Mce4_CUP1"/>
    <property type="match status" value="1"/>
</dbReference>
<keyword evidence="1" id="KW-0472">Membrane</keyword>
<dbReference type="RefSeq" id="WP_260994815.1">
    <property type="nucleotide sequence ID" value="NZ_JAODWD010000005.1"/>
</dbReference>
<feature type="domain" description="Mce/MlaD" evidence="2">
    <location>
        <begin position="38"/>
        <end position="112"/>
    </location>
</feature>
<dbReference type="PANTHER" id="PTHR33371:SF17">
    <property type="entry name" value="MCE-FAMILY PROTEIN MCE1B"/>
    <property type="match status" value="1"/>
</dbReference>
<keyword evidence="1" id="KW-1133">Transmembrane helix</keyword>
<evidence type="ECO:0000313" key="5">
    <source>
        <dbReference type="Proteomes" id="UP001206639"/>
    </source>
</evidence>
<gene>
    <name evidence="4" type="ORF">N4S67_20250</name>
</gene>
<organism evidence="4 5">
    <name type="scientific">Mycobacterium deserti</name>
    <dbReference type="NCBI Taxonomy" id="2978347"/>
    <lineage>
        <taxon>Bacteria</taxon>
        <taxon>Bacillati</taxon>
        <taxon>Actinomycetota</taxon>
        <taxon>Actinomycetes</taxon>
        <taxon>Mycobacteriales</taxon>
        <taxon>Mycobacteriaceae</taxon>
        <taxon>Mycobacterium</taxon>
    </lineage>
</organism>
<accession>A0ABT2MEQ1</accession>
<proteinExistence type="predicted"/>
<dbReference type="InterPro" id="IPR005693">
    <property type="entry name" value="Mce"/>
</dbReference>
<dbReference type="EMBL" id="JAODWD010000005">
    <property type="protein sequence ID" value="MCT7660738.1"/>
    <property type="molecule type" value="Genomic_DNA"/>
</dbReference>
<keyword evidence="5" id="KW-1185">Reference proteome</keyword>
<dbReference type="InterPro" id="IPR052336">
    <property type="entry name" value="MlaD_Phospholipid_Transporter"/>
</dbReference>
<dbReference type="PANTHER" id="PTHR33371">
    <property type="entry name" value="INTERMEMBRANE PHOSPHOLIPID TRANSPORT SYSTEM BINDING PROTEIN MLAD-RELATED"/>
    <property type="match status" value="1"/>
</dbReference>
<keyword evidence="1" id="KW-0812">Transmembrane</keyword>
<reference evidence="5" key="1">
    <citation type="submission" date="2023-07" db="EMBL/GenBank/DDBJ databases">
        <authorList>
            <person name="Deng Y."/>
            <person name="Zhang Y.-Q."/>
        </authorList>
    </citation>
    <scope>NUCLEOTIDE SEQUENCE [LARGE SCALE GENOMIC DNA]</scope>
    <source>
        <strain evidence="5">CPCC 205710</strain>
    </source>
</reference>